<dbReference type="EMBL" id="JARKIB010000011">
    <property type="protein sequence ID" value="KAJ7774881.1"/>
    <property type="molecule type" value="Genomic_DNA"/>
</dbReference>
<dbReference type="Proteomes" id="UP001215598">
    <property type="component" value="Unassembled WGS sequence"/>
</dbReference>
<gene>
    <name evidence="2" type="ORF">B0H16DRAFT_1684566</name>
</gene>
<name>A0AAD7JYY9_9AGAR</name>
<sequence length="266" mass="29891">MSVQDVQARIDELSAEIERQKEVLNQLACDKAAAQRQLNALRDPIAQLPLELSSEIFLQCFDRALPRPDPSTAPMLLLNICNAWANIALSTPALWAAIFIERPCHALLRIWLQRARDHPLSVSYNRVGESNNEVAVLGKYSKQLKQLGIFTQGLHHLNPFLAFGPLPCLETLEIGRSPDYGFHEVSITGVIDLLRLAPNLVEYTHSIATRIDYNEQEAVILPNLHTLNFKAGGDDDLLRYISLPSLERLSLRLTAVDDLVLFLKRN</sequence>
<accession>A0AAD7JYY9</accession>
<evidence type="ECO:0000313" key="2">
    <source>
        <dbReference type="EMBL" id="KAJ7774881.1"/>
    </source>
</evidence>
<reference evidence="2" key="1">
    <citation type="submission" date="2023-03" db="EMBL/GenBank/DDBJ databases">
        <title>Massive genome expansion in bonnet fungi (Mycena s.s.) driven by repeated elements and novel gene families across ecological guilds.</title>
        <authorList>
            <consortium name="Lawrence Berkeley National Laboratory"/>
            <person name="Harder C.B."/>
            <person name="Miyauchi S."/>
            <person name="Viragh M."/>
            <person name="Kuo A."/>
            <person name="Thoen E."/>
            <person name="Andreopoulos B."/>
            <person name="Lu D."/>
            <person name="Skrede I."/>
            <person name="Drula E."/>
            <person name="Henrissat B."/>
            <person name="Morin E."/>
            <person name="Kohler A."/>
            <person name="Barry K."/>
            <person name="LaButti K."/>
            <person name="Morin E."/>
            <person name="Salamov A."/>
            <person name="Lipzen A."/>
            <person name="Mereny Z."/>
            <person name="Hegedus B."/>
            <person name="Baldrian P."/>
            <person name="Stursova M."/>
            <person name="Weitz H."/>
            <person name="Taylor A."/>
            <person name="Grigoriev I.V."/>
            <person name="Nagy L.G."/>
            <person name="Martin F."/>
            <person name="Kauserud H."/>
        </authorList>
    </citation>
    <scope>NUCLEOTIDE SEQUENCE</scope>
    <source>
        <strain evidence="2">CBHHK182m</strain>
    </source>
</reference>
<evidence type="ECO:0000256" key="1">
    <source>
        <dbReference type="SAM" id="Coils"/>
    </source>
</evidence>
<organism evidence="2 3">
    <name type="scientific">Mycena metata</name>
    <dbReference type="NCBI Taxonomy" id="1033252"/>
    <lineage>
        <taxon>Eukaryota</taxon>
        <taxon>Fungi</taxon>
        <taxon>Dikarya</taxon>
        <taxon>Basidiomycota</taxon>
        <taxon>Agaricomycotina</taxon>
        <taxon>Agaricomycetes</taxon>
        <taxon>Agaricomycetidae</taxon>
        <taxon>Agaricales</taxon>
        <taxon>Marasmiineae</taxon>
        <taxon>Mycenaceae</taxon>
        <taxon>Mycena</taxon>
    </lineage>
</organism>
<keyword evidence="1" id="KW-0175">Coiled coil</keyword>
<evidence type="ECO:0000313" key="3">
    <source>
        <dbReference type="Proteomes" id="UP001215598"/>
    </source>
</evidence>
<evidence type="ECO:0008006" key="4">
    <source>
        <dbReference type="Google" id="ProtNLM"/>
    </source>
</evidence>
<feature type="coiled-coil region" evidence="1">
    <location>
        <begin position="3"/>
        <end position="37"/>
    </location>
</feature>
<comment type="caution">
    <text evidence="2">The sequence shown here is derived from an EMBL/GenBank/DDBJ whole genome shotgun (WGS) entry which is preliminary data.</text>
</comment>
<dbReference type="AlphaFoldDB" id="A0AAD7JYY9"/>
<proteinExistence type="predicted"/>
<keyword evidence="3" id="KW-1185">Reference proteome</keyword>
<protein>
    <recommendedName>
        <fullName evidence="4">F-box domain-containing protein</fullName>
    </recommendedName>
</protein>